<keyword evidence="3" id="KW-0812">Transmembrane</keyword>
<evidence type="ECO:0000256" key="6">
    <source>
        <dbReference type="SAM" id="Coils"/>
    </source>
</evidence>
<evidence type="ECO:0000256" key="3">
    <source>
        <dbReference type="ARBA" id="ARBA00022692"/>
    </source>
</evidence>
<keyword evidence="6" id="KW-0175">Coiled coil</keyword>
<dbReference type="Proteomes" id="UP000070539">
    <property type="component" value="Unassembled WGS sequence"/>
</dbReference>
<dbReference type="GO" id="GO:0009279">
    <property type="term" value="C:cell outer membrane"/>
    <property type="evidence" value="ECO:0007669"/>
    <property type="project" value="UniProtKB-SubCell"/>
</dbReference>
<dbReference type="SUPFAM" id="SSF56954">
    <property type="entry name" value="Outer membrane efflux proteins (OEP)"/>
    <property type="match status" value="1"/>
</dbReference>
<comment type="caution">
    <text evidence="8">The sequence shown here is derived from an EMBL/GenBank/DDBJ whole genome shotgun (WGS) entry which is preliminary data.</text>
</comment>
<feature type="coiled-coil region" evidence="6">
    <location>
        <begin position="163"/>
        <end position="233"/>
    </location>
</feature>
<dbReference type="EMBL" id="LRVM01000004">
    <property type="protein sequence ID" value="KXL52899.1"/>
    <property type="molecule type" value="Genomic_DNA"/>
</dbReference>
<feature type="chain" id="PRO_5007479319" evidence="7">
    <location>
        <begin position="29"/>
        <end position="458"/>
    </location>
</feature>
<evidence type="ECO:0000313" key="8">
    <source>
        <dbReference type="EMBL" id="KXL52899.1"/>
    </source>
</evidence>
<gene>
    <name evidence="8" type="ORF">CLNEO_14400</name>
</gene>
<dbReference type="PANTHER" id="PTHR30026:SF20">
    <property type="entry name" value="OUTER MEMBRANE PROTEIN TOLC"/>
    <property type="match status" value="1"/>
</dbReference>
<keyword evidence="5" id="KW-0998">Cell outer membrane</keyword>
<dbReference type="AlphaFoldDB" id="A0A136WEY2"/>
<accession>A0A136WEY2</accession>
<evidence type="ECO:0000256" key="7">
    <source>
        <dbReference type="SAM" id="SignalP"/>
    </source>
</evidence>
<reference evidence="8 9" key="1">
    <citation type="submission" date="2016-01" db="EMBL/GenBank/DDBJ databases">
        <title>Genome sequence of Clostridium neopropionicum X4, DSM-3847.</title>
        <authorList>
            <person name="Poehlein A."/>
            <person name="Beck M.H."/>
            <person name="Bengelsdorf F.R."/>
            <person name="Daniel R."/>
            <person name="Duerre P."/>
        </authorList>
    </citation>
    <scope>NUCLEOTIDE SEQUENCE [LARGE SCALE GENOMIC DNA]</scope>
    <source>
        <strain evidence="8 9">DSM-3847</strain>
    </source>
</reference>
<dbReference type="STRING" id="36847.CLNEO_14400"/>
<proteinExistence type="predicted"/>
<keyword evidence="4" id="KW-0472">Membrane</keyword>
<dbReference type="GO" id="GO:0015288">
    <property type="term" value="F:porin activity"/>
    <property type="evidence" value="ECO:0007669"/>
    <property type="project" value="TreeGrafter"/>
</dbReference>
<name>A0A136WEY2_9FIRM</name>
<protein>
    <submittedName>
        <fullName evidence="8">Outer membrane efflux protein</fullName>
    </submittedName>
</protein>
<dbReference type="OrthoDB" id="2066701at2"/>
<dbReference type="RefSeq" id="WP_066086690.1">
    <property type="nucleotide sequence ID" value="NZ_LRVM01000004.1"/>
</dbReference>
<evidence type="ECO:0000256" key="5">
    <source>
        <dbReference type="ARBA" id="ARBA00023237"/>
    </source>
</evidence>
<dbReference type="GO" id="GO:0015562">
    <property type="term" value="F:efflux transmembrane transporter activity"/>
    <property type="evidence" value="ECO:0007669"/>
    <property type="project" value="InterPro"/>
</dbReference>
<evidence type="ECO:0000313" key="9">
    <source>
        <dbReference type="Proteomes" id="UP000070539"/>
    </source>
</evidence>
<comment type="subcellular location">
    <subcellularLocation>
        <location evidence="1">Cell outer membrane</location>
    </subcellularLocation>
</comment>
<dbReference type="PATRIC" id="fig|36847.3.peg.1676"/>
<dbReference type="GO" id="GO:1990281">
    <property type="term" value="C:efflux pump complex"/>
    <property type="evidence" value="ECO:0007669"/>
    <property type="project" value="TreeGrafter"/>
</dbReference>
<organism evidence="8 9">
    <name type="scientific">Anaerotignum neopropionicum</name>
    <dbReference type="NCBI Taxonomy" id="36847"/>
    <lineage>
        <taxon>Bacteria</taxon>
        <taxon>Bacillati</taxon>
        <taxon>Bacillota</taxon>
        <taxon>Clostridia</taxon>
        <taxon>Lachnospirales</taxon>
        <taxon>Anaerotignaceae</taxon>
        <taxon>Anaerotignum</taxon>
    </lineage>
</organism>
<evidence type="ECO:0000256" key="4">
    <source>
        <dbReference type="ARBA" id="ARBA00023136"/>
    </source>
</evidence>
<dbReference type="Gene3D" id="1.20.1600.10">
    <property type="entry name" value="Outer membrane efflux proteins (OEP)"/>
    <property type="match status" value="2"/>
</dbReference>
<sequence length="458" mass="50975">MAKFKYQKSGALLLAGVLTFSVALPAYAKTTDQKSETIQEETAQESVVKSMTLEEIQKEVLKNNRIQTTLTLNYKKVLSGLDAINDGLDDLQNAQDSAANARKSAGSSSSTGKSALEGAVTGDTLSGNTLGYTDQALVGISSGLLSGSSKIASAMEDMTDSIVDTQRNTLEDQQQDLNNTKLDLNKTKEDWNNQALLVSQLLVEKTVHVKEGIELLEKKLELMERLYLIEEKKSTLGLGISTDLAQAKLAISQNKKDIADAKNGLILLKRQLNDLMGKPIDDPLEVEAPELTRVIEYAPEYSDELLKEATDKNYQLKTLRRDYQQAEKKSKDTTLYSGQIKMHETDMDIAKVAMETQKITIANNLKKKLDSIDKAASAYQLQKDTYEKAKTQWEQQQKSAKLGLISAVELQALELQFLQIELVKLQAAYDYDLAWEEYRLLMDGTSLDIYDTYKEQIG</sequence>
<feature type="coiled-coil region" evidence="6">
    <location>
        <begin position="362"/>
        <end position="396"/>
    </location>
</feature>
<dbReference type="PANTHER" id="PTHR30026">
    <property type="entry name" value="OUTER MEMBRANE PROTEIN TOLC"/>
    <property type="match status" value="1"/>
</dbReference>
<keyword evidence="2" id="KW-1134">Transmembrane beta strand</keyword>
<feature type="signal peptide" evidence="7">
    <location>
        <begin position="1"/>
        <end position="28"/>
    </location>
</feature>
<dbReference type="InterPro" id="IPR051906">
    <property type="entry name" value="TolC-like"/>
</dbReference>
<evidence type="ECO:0000256" key="1">
    <source>
        <dbReference type="ARBA" id="ARBA00004442"/>
    </source>
</evidence>
<evidence type="ECO:0000256" key="2">
    <source>
        <dbReference type="ARBA" id="ARBA00022452"/>
    </source>
</evidence>
<keyword evidence="9" id="KW-1185">Reference proteome</keyword>
<keyword evidence="7" id="KW-0732">Signal</keyword>